<gene>
    <name evidence="2" type="primary">mobB</name>
    <name evidence="2" type="ORF">KS407_10300</name>
</gene>
<evidence type="ECO:0000313" key="2">
    <source>
        <dbReference type="EMBL" id="MBU9721823.1"/>
    </source>
</evidence>
<keyword evidence="3" id="KW-1185">Reference proteome</keyword>
<name>A0ABS6JTB6_9BACI</name>
<dbReference type="InterPro" id="IPR052539">
    <property type="entry name" value="MGD_biosynthesis_adapter"/>
</dbReference>
<dbReference type="Gene3D" id="3.40.50.300">
    <property type="entry name" value="P-loop containing nucleotide triphosphate hydrolases"/>
    <property type="match status" value="1"/>
</dbReference>
<dbReference type="Pfam" id="PF03205">
    <property type="entry name" value="MobB"/>
    <property type="match status" value="1"/>
</dbReference>
<sequence length="180" mass="20497">MMTHKVPSIFQVVGFSNSGKTTIITKWVKSLTAAGVQVVTIKHHGHSDPLKKVEDADSTKHQKAGAIGSLIASQMEIQLNLNGAGELSLDQLIEFYKFISPDVIIVEGFKSEGYPKVLLLRGRDEDYKLLDHCNQVEGVICWKKEDVDKVKERFTNVFHIEEEKQYMNWLMSWFVKKEES</sequence>
<dbReference type="InterPro" id="IPR004435">
    <property type="entry name" value="MobB_dom"/>
</dbReference>
<dbReference type="EMBL" id="JAHQCR010000045">
    <property type="protein sequence ID" value="MBU9721823.1"/>
    <property type="molecule type" value="Genomic_DNA"/>
</dbReference>
<evidence type="ECO:0000313" key="3">
    <source>
        <dbReference type="Proteomes" id="UP000790580"/>
    </source>
</evidence>
<dbReference type="Proteomes" id="UP000790580">
    <property type="component" value="Unassembled WGS sequence"/>
</dbReference>
<dbReference type="PANTHER" id="PTHR40072:SF1">
    <property type="entry name" value="MOLYBDOPTERIN-GUANINE DINUCLEOTIDE BIOSYNTHESIS ADAPTER PROTEIN"/>
    <property type="match status" value="1"/>
</dbReference>
<organism evidence="2 3">
    <name type="scientific">Evansella alkalicola</name>
    <dbReference type="NCBI Taxonomy" id="745819"/>
    <lineage>
        <taxon>Bacteria</taxon>
        <taxon>Bacillati</taxon>
        <taxon>Bacillota</taxon>
        <taxon>Bacilli</taxon>
        <taxon>Bacillales</taxon>
        <taxon>Bacillaceae</taxon>
        <taxon>Evansella</taxon>
    </lineage>
</organism>
<evidence type="ECO:0000259" key="1">
    <source>
        <dbReference type="Pfam" id="PF03205"/>
    </source>
</evidence>
<dbReference type="InterPro" id="IPR027417">
    <property type="entry name" value="P-loop_NTPase"/>
</dbReference>
<reference evidence="2 3" key="1">
    <citation type="submission" date="2021-06" db="EMBL/GenBank/DDBJ databases">
        <title>Bacillus sp. RD4P76, an endophyte from a halophyte.</title>
        <authorList>
            <person name="Sun J.-Q."/>
        </authorList>
    </citation>
    <scope>NUCLEOTIDE SEQUENCE [LARGE SCALE GENOMIC DNA]</scope>
    <source>
        <strain evidence="2 3">JCM 17098</strain>
    </source>
</reference>
<comment type="caution">
    <text evidence="2">The sequence shown here is derived from an EMBL/GenBank/DDBJ whole genome shotgun (WGS) entry which is preliminary data.</text>
</comment>
<proteinExistence type="predicted"/>
<accession>A0ABS6JTB6</accession>
<dbReference type="PANTHER" id="PTHR40072">
    <property type="entry name" value="MOLYBDOPTERIN-GUANINE DINUCLEOTIDE BIOSYNTHESIS ADAPTER PROTEIN-RELATED"/>
    <property type="match status" value="1"/>
</dbReference>
<dbReference type="NCBIfam" id="TIGR00176">
    <property type="entry name" value="mobB"/>
    <property type="match status" value="1"/>
</dbReference>
<feature type="domain" description="Molybdopterin-guanine dinucleotide biosynthesis protein B (MobB)" evidence="1">
    <location>
        <begin position="9"/>
        <end position="138"/>
    </location>
</feature>
<dbReference type="SUPFAM" id="SSF52540">
    <property type="entry name" value="P-loop containing nucleoside triphosphate hydrolases"/>
    <property type="match status" value="1"/>
</dbReference>
<protein>
    <submittedName>
        <fullName evidence="2">Molybdopterin-guanine dinucleotide biosynthesis protein B</fullName>
    </submittedName>
</protein>
<dbReference type="RefSeq" id="WP_088076000.1">
    <property type="nucleotide sequence ID" value="NZ_JAHQCR010000045.1"/>
</dbReference>